<dbReference type="GO" id="GO:0030855">
    <property type="term" value="P:epithelial cell differentiation"/>
    <property type="evidence" value="ECO:0007669"/>
    <property type="project" value="UniProtKB-ARBA"/>
</dbReference>
<dbReference type="PROSITE" id="PS50268">
    <property type="entry name" value="CADHERIN_2"/>
    <property type="match status" value="18"/>
</dbReference>
<evidence type="ECO:0000313" key="15">
    <source>
        <dbReference type="Proteomes" id="UP000252519"/>
    </source>
</evidence>
<feature type="domain" description="Cadherin" evidence="13">
    <location>
        <begin position="458"/>
        <end position="561"/>
    </location>
</feature>
<feature type="domain" description="Cadherin" evidence="13">
    <location>
        <begin position="892"/>
        <end position="995"/>
    </location>
</feature>
<dbReference type="PRINTS" id="PR00205">
    <property type="entry name" value="CADHERIN"/>
</dbReference>
<dbReference type="PROSITE" id="PS00232">
    <property type="entry name" value="CADHERIN_1"/>
    <property type="match status" value="4"/>
</dbReference>
<keyword evidence="2" id="KW-0245">EGF-like domain</keyword>
<dbReference type="FunFam" id="2.60.40.60:FF:000021">
    <property type="entry name" value="FAT atypical cadherin 1"/>
    <property type="match status" value="1"/>
</dbReference>
<evidence type="ECO:0000256" key="11">
    <source>
        <dbReference type="ARBA" id="ARBA00023180"/>
    </source>
</evidence>
<evidence type="ECO:0000256" key="2">
    <source>
        <dbReference type="ARBA" id="ARBA00022536"/>
    </source>
</evidence>
<dbReference type="FunFam" id="2.60.40.60:FF:000116">
    <property type="entry name" value="Dachsous cadherin-related 2"/>
    <property type="match status" value="1"/>
</dbReference>
<reference evidence="14 15" key="1">
    <citation type="submission" date="2014-10" db="EMBL/GenBank/DDBJ databases">
        <title>Draft genome of the hookworm Ancylostoma caninum.</title>
        <authorList>
            <person name="Mitreva M."/>
        </authorList>
    </citation>
    <scope>NUCLEOTIDE SEQUENCE [LARGE SCALE GENOMIC DNA]</scope>
    <source>
        <strain evidence="14 15">Baltimore</strain>
    </source>
</reference>
<evidence type="ECO:0000256" key="10">
    <source>
        <dbReference type="ARBA" id="ARBA00023157"/>
    </source>
</evidence>
<proteinExistence type="predicted"/>
<feature type="domain" description="Cadherin" evidence="13">
    <location>
        <begin position="1615"/>
        <end position="1721"/>
    </location>
</feature>
<feature type="domain" description="Cadherin" evidence="13">
    <location>
        <begin position="1197"/>
        <end position="1297"/>
    </location>
</feature>
<feature type="domain" description="Cadherin" evidence="13">
    <location>
        <begin position="1298"/>
        <end position="1408"/>
    </location>
</feature>
<dbReference type="SUPFAM" id="SSF49313">
    <property type="entry name" value="Cadherin-like"/>
    <property type="match status" value="18"/>
</dbReference>
<comment type="caution">
    <text evidence="14">The sequence shown here is derived from an EMBL/GenBank/DDBJ whole genome shotgun (WGS) entry which is preliminary data.</text>
</comment>
<feature type="domain" description="Cadherin" evidence="13">
    <location>
        <begin position="789"/>
        <end position="894"/>
    </location>
</feature>
<evidence type="ECO:0000313" key="14">
    <source>
        <dbReference type="EMBL" id="RCN36213.1"/>
    </source>
</evidence>
<dbReference type="PANTHER" id="PTHR24028:SF263">
    <property type="entry name" value="CADHERIN-RELATED FAMILY MEMBER 1"/>
    <property type="match status" value="1"/>
</dbReference>
<name>A0A368FVL3_ANCCA</name>
<feature type="domain" description="Cadherin" evidence="13">
    <location>
        <begin position="1095"/>
        <end position="1196"/>
    </location>
</feature>
<comment type="subcellular location">
    <subcellularLocation>
        <location evidence="1">Membrane</location>
        <topology evidence="1">Single-pass membrane protein</topology>
    </subcellularLocation>
</comment>
<dbReference type="STRING" id="29170.A0A368FVL3"/>
<dbReference type="SMART" id="SM00112">
    <property type="entry name" value="CA"/>
    <property type="match status" value="18"/>
</dbReference>
<dbReference type="GO" id="GO:0005509">
    <property type="term" value="F:calcium ion binding"/>
    <property type="evidence" value="ECO:0007669"/>
    <property type="project" value="UniProtKB-UniRule"/>
</dbReference>
<feature type="domain" description="Cadherin" evidence="13">
    <location>
        <begin position="676"/>
        <end position="788"/>
    </location>
</feature>
<accession>A0A368FVL3</accession>
<feature type="domain" description="Cadherin" evidence="13">
    <location>
        <begin position="161"/>
        <end position="249"/>
    </location>
</feature>
<gene>
    <name evidence="14" type="ORF">ANCCAN_17916</name>
</gene>
<feature type="domain" description="Cadherin" evidence="13">
    <location>
        <begin position="35"/>
        <end position="144"/>
    </location>
</feature>
<dbReference type="Pfam" id="PF00028">
    <property type="entry name" value="Cadherin"/>
    <property type="match status" value="11"/>
</dbReference>
<dbReference type="EMBL" id="JOJR01000577">
    <property type="protein sequence ID" value="RCN36213.1"/>
    <property type="molecule type" value="Genomic_DNA"/>
</dbReference>
<sequence length="2035" mass="222704">MIEANDSPQSRVAKTGILHVFVRVLDRNDHRPVPLLPIYHASVKENSPQNIVIVKIDATDGDDVDSKSPPSLRYKISKGDPQSFFRIDQHTGYITTSGSRRLDRETQREHELWVSICDSGEPQLCSSVPVVVSVDDVNDNAPTFAQPIYHYNVPAGVTGIVSRVFASDIDAGKNAELFYNITDGDSRFTIDENGYITTSVPLKADEVATLTIQATDRGLPAQMTQTRAILTAVALPQRIRGAGNRAPSFAKNDGRKIPVSDADQVGFTIAKIEAVDPDGDAIWWSIESGNVNETFALRSDSGLLQLAKPIETLAHNVTSIILTIKISDGQLNATSEIAVEVSRSPTSRPQFSAQHYKTQISEKTAIGTQIYTVRAKSNASGKSSKPLVYGIYSVEDTGMEDKLRVEPTTGSVLVMESLDYEVCREIRAIIFARQGTLTNYVTLTVTVTDDNDNAPRFVHKDYSVTLPLRSPVGFSVVTLLAHDADSGENGVVKYNIISGNEHGFFSIDPIVGVVRLAKVLPLDHTESILTARATDGGKYPLSDTANVRIKTDAFDGHGFRFTRYSQLHLRRWYPLIVRHFRELYQRTVRDTTVLGSVLLVVSTQPNGVARYSMKQPCSHFDVHAASGAVILKRWLTRERAKSVACTVIARNRAGEEDTTKVLIKTSNTNQHSPIFKQQVYRGFLRENSPGGSSVLLADNSPLLVSATDKDVGPSALIGYRLLNPNEPYFVVDFVTGAVRSRKPVDFEKLKEWIFYVQASDMGDPVRASPIPAMVIVSIIDTNDQKPVFTKSKFEVDLVLPTVAGRVVARPTAKDEDTVGKLRYSIKGNAFVKLFSINSTDGSIILLTADAKLLNETKYKLDIIVSDGVHTASAPVYINVKNTSGRNTGFRFPQMEYHGSVKENTSYPMGEPLLAVTAVGAPEGASVTYSILNEREELFIHDGTGMIALTGKRFDREAEPIVRVLIQARTHESKPQLAQTVVVFRIDDVNDCTPVFVSLPYDVVVSSDAALGDKIMSVKAVDKDIGMNGIVRYNSPSLPKVFKLNKHDGKITVNGKLSDAKVYHFEIWATDQGEPALKSSVPVRVEVVEKARPIFSKKQYFASVSEASTRNTVITKVKASSSVGGHIMYTIESGNDEGLFAIDMDTGVIRVNGELDAEETSTYNVTVMARDVTRNHLNSSAVLNIEVTGVNDNGPRFEHLVYRVNVSESTPIDTKLATVKAVDPDGGNGVITYAVSGQDSKIVQMDPITGVVRLAQLLDFEKKQRYEVTLVAADDSQLTGEAKLVLMVEDANDEPPKFSTPFASATVSDTATSGQFVAIMSVTDDDTVSSIEGGHRLLYSIIEGDETLFSVSEHSGEVTLLRSVDADDISGDSGKKTLNVSVSDGLFTAYGQLTVTIAVSGRRQPPPRFEQSQYVVALRENNALSNKTSIFTVQARDGVPPLHYSIGSGDSRTKPLRIEKLTGRIHPKIVFNYRTQHLYKVPLTVEDAIGRRAFSTLTLNIVDENDNAPVFVLSKYSASVSASAREGEALLMVSATDDDLDDAIEYTLLGDDKAASTFKIHPRHGTLSVAGALESFVGTTLNVAVRATDQANPPHHGTTQVSISVLPENVPVPKFSNSHYLFVIAEDCAVGTVVGKLQQTEQEVGEVRFSVFDTSADFPLTVDRTTGKLIVRQPLDREKKEVTTFLIPVWRFAVRADANGGAHAIATVTLRLSDVNDHAPTFVGAYDRLSISEDAPVGTSVAVFSATDMDNSPGGTIAFSLVEEGKNDSAFKVDPESGWLVVASPLDRETRSLHELVVRATDEGGLFTDHKVKVEVTDVNDEPPRFDENFYIVIVDASHLTVGQIIARVEVTDKDLPPFNNTRLFISRGNDDSLFRIDDSGKISIARLNQHVMRDNYNLTLLAFDGTHATTAIMMVTLNSGASSTFECDPDEAIEVKVPENVKKNSEIHREESRPATASARYLLISSEVLPFAVDQDTGTITTKAVLDAETRRKVGFTFSRHFSSFVSLLLMHLNCNKNLFVKNAYMSKCMKLFFH</sequence>
<evidence type="ECO:0000256" key="7">
    <source>
        <dbReference type="ARBA" id="ARBA00022889"/>
    </source>
</evidence>
<keyword evidence="11" id="KW-0325">Glycoprotein</keyword>
<dbReference type="CDD" id="cd11304">
    <property type="entry name" value="Cadherin_repeat"/>
    <property type="match status" value="18"/>
</dbReference>
<organism evidence="14 15">
    <name type="scientific">Ancylostoma caninum</name>
    <name type="common">Dog hookworm</name>
    <dbReference type="NCBI Taxonomy" id="29170"/>
    <lineage>
        <taxon>Eukaryota</taxon>
        <taxon>Metazoa</taxon>
        <taxon>Ecdysozoa</taxon>
        <taxon>Nematoda</taxon>
        <taxon>Chromadorea</taxon>
        <taxon>Rhabditida</taxon>
        <taxon>Rhabditina</taxon>
        <taxon>Rhabditomorpha</taxon>
        <taxon>Strongyloidea</taxon>
        <taxon>Ancylostomatidae</taxon>
        <taxon>Ancylostomatinae</taxon>
        <taxon>Ancylostoma</taxon>
    </lineage>
</organism>
<feature type="domain" description="Cadherin" evidence="13">
    <location>
        <begin position="352"/>
        <end position="457"/>
    </location>
</feature>
<dbReference type="FunFam" id="2.60.40.60:FF:000013">
    <property type="entry name" value="Cadherin EGF LAG seven-pass G-type receptor"/>
    <property type="match status" value="1"/>
</dbReference>
<feature type="domain" description="Cadherin" evidence="13">
    <location>
        <begin position="1729"/>
        <end position="1825"/>
    </location>
</feature>
<dbReference type="FunFam" id="2.60.40.60:FF:000015">
    <property type="entry name" value="FAT atypical cadherin 1"/>
    <property type="match status" value="1"/>
</dbReference>
<evidence type="ECO:0000256" key="12">
    <source>
        <dbReference type="PROSITE-ProRule" id="PRU00043"/>
    </source>
</evidence>
<keyword evidence="15" id="KW-1185">Reference proteome</keyword>
<keyword evidence="4" id="KW-0732">Signal</keyword>
<dbReference type="Proteomes" id="UP000252519">
    <property type="component" value="Unassembled WGS sequence"/>
</dbReference>
<dbReference type="OrthoDB" id="5855789at2759"/>
<dbReference type="InterPro" id="IPR020894">
    <property type="entry name" value="Cadherin_CS"/>
</dbReference>
<evidence type="ECO:0000259" key="13">
    <source>
        <dbReference type="PROSITE" id="PS50268"/>
    </source>
</evidence>
<dbReference type="Gene3D" id="2.60.40.60">
    <property type="entry name" value="Cadherins"/>
    <property type="match status" value="19"/>
</dbReference>
<dbReference type="FunFam" id="2.60.40.60:FF:000002">
    <property type="entry name" value="Protocadherin alpha 2"/>
    <property type="match status" value="1"/>
</dbReference>
<feature type="domain" description="Cadherin" evidence="13">
    <location>
        <begin position="996"/>
        <end position="1094"/>
    </location>
</feature>
<evidence type="ECO:0000256" key="9">
    <source>
        <dbReference type="ARBA" id="ARBA00023136"/>
    </source>
</evidence>
<keyword evidence="9" id="KW-0472">Membrane</keyword>
<feature type="domain" description="Cadherin" evidence="13">
    <location>
        <begin position="580"/>
        <end position="675"/>
    </location>
</feature>
<dbReference type="InterPro" id="IPR015919">
    <property type="entry name" value="Cadherin-like_sf"/>
</dbReference>
<feature type="domain" description="Cadherin" evidence="13">
    <location>
        <begin position="1842"/>
        <end position="1931"/>
    </location>
</feature>
<evidence type="ECO:0000256" key="3">
    <source>
        <dbReference type="ARBA" id="ARBA00022692"/>
    </source>
</evidence>
<evidence type="ECO:0000256" key="4">
    <source>
        <dbReference type="ARBA" id="ARBA00022729"/>
    </source>
</evidence>
<dbReference type="GO" id="GO:0005886">
    <property type="term" value="C:plasma membrane"/>
    <property type="evidence" value="ECO:0007669"/>
    <property type="project" value="InterPro"/>
</dbReference>
<dbReference type="FunFam" id="2.60.40.60:FF:000037">
    <property type="entry name" value="FAT atypical cadherin 1"/>
    <property type="match status" value="1"/>
</dbReference>
<keyword evidence="7" id="KW-0130">Cell adhesion</keyword>
<feature type="domain" description="Cadherin" evidence="13">
    <location>
        <begin position="251"/>
        <end position="351"/>
    </location>
</feature>
<keyword evidence="3" id="KW-0812">Transmembrane</keyword>
<evidence type="ECO:0000256" key="1">
    <source>
        <dbReference type="ARBA" id="ARBA00004167"/>
    </source>
</evidence>
<keyword evidence="5" id="KW-0677">Repeat</keyword>
<keyword evidence="8" id="KW-1133">Transmembrane helix</keyword>
<dbReference type="InterPro" id="IPR050174">
    <property type="entry name" value="Protocadherin/Cadherin-CA"/>
</dbReference>
<feature type="domain" description="Cadherin" evidence="13">
    <location>
        <begin position="1409"/>
        <end position="1510"/>
    </location>
</feature>
<dbReference type="PANTHER" id="PTHR24028">
    <property type="entry name" value="CADHERIN-87A"/>
    <property type="match status" value="1"/>
</dbReference>
<feature type="domain" description="Cadherin" evidence="13">
    <location>
        <begin position="1511"/>
        <end position="1614"/>
    </location>
</feature>
<evidence type="ECO:0000256" key="6">
    <source>
        <dbReference type="ARBA" id="ARBA00022837"/>
    </source>
</evidence>
<keyword evidence="6 12" id="KW-0106">Calcium</keyword>
<dbReference type="InterPro" id="IPR002126">
    <property type="entry name" value="Cadherin-like_dom"/>
</dbReference>
<keyword evidence="10" id="KW-1015">Disulfide bond</keyword>
<evidence type="ECO:0000256" key="5">
    <source>
        <dbReference type="ARBA" id="ARBA00022737"/>
    </source>
</evidence>
<protein>
    <submittedName>
        <fullName evidence="14">Cadherin domain protein</fullName>
    </submittedName>
</protein>
<dbReference type="GO" id="GO:0007156">
    <property type="term" value="P:homophilic cell adhesion via plasma membrane adhesion molecules"/>
    <property type="evidence" value="ECO:0007669"/>
    <property type="project" value="InterPro"/>
</dbReference>
<evidence type="ECO:0000256" key="8">
    <source>
        <dbReference type="ARBA" id="ARBA00022989"/>
    </source>
</evidence>